<name>A0A5B0NRW6_PUCGR</name>
<organism evidence="1 2">
    <name type="scientific">Puccinia graminis f. sp. tritici</name>
    <dbReference type="NCBI Taxonomy" id="56615"/>
    <lineage>
        <taxon>Eukaryota</taxon>
        <taxon>Fungi</taxon>
        <taxon>Dikarya</taxon>
        <taxon>Basidiomycota</taxon>
        <taxon>Pucciniomycotina</taxon>
        <taxon>Pucciniomycetes</taxon>
        <taxon>Pucciniales</taxon>
        <taxon>Pucciniaceae</taxon>
        <taxon>Puccinia</taxon>
    </lineage>
</organism>
<gene>
    <name evidence="1" type="ORF">PGT21_001575</name>
</gene>
<dbReference type="EMBL" id="VSWC01000081">
    <property type="protein sequence ID" value="KAA1091961.1"/>
    <property type="molecule type" value="Genomic_DNA"/>
</dbReference>
<comment type="caution">
    <text evidence="1">The sequence shown here is derived from an EMBL/GenBank/DDBJ whole genome shotgun (WGS) entry which is preliminary data.</text>
</comment>
<evidence type="ECO:0000313" key="1">
    <source>
        <dbReference type="EMBL" id="KAA1091961.1"/>
    </source>
</evidence>
<accession>A0A5B0NRW6</accession>
<keyword evidence="2" id="KW-1185">Reference proteome</keyword>
<proteinExistence type="predicted"/>
<evidence type="ECO:0000313" key="2">
    <source>
        <dbReference type="Proteomes" id="UP000324748"/>
    </source>
</evidence>
<dbReference type="AlphaFoldDB" id="A0A5B0NRW6"/>
<reference evidence="1 2" key="1">
    <citation type="submission" date="2019-05" db="EMBL/GenBank/DDBJ databases">
        <title>Emergence of the Ug99 lineage of the wheat stem rust pathogen through somatic hybridization.</title>
        <authorList>
            <person name="Li F."/>
            <person name="Upadhyaya N.M."/>
            <person name="Sperschneider J."/>
            <person name="Matny O."/>
            <person name="Nguyen-Phuc H."/>
            <person name="Mago R."/>
            <person name="Raley C."/>
            <person name="Miller M.E."/>
            <person name="Silverstein K.A.T."/>
            <person name="Henningsen E."/>
            <person name="Hirsch C.D."/>
            <person name="Visser B."/>
            <person name="Pretorius Z.A."/>
            <person name="Steffenson B.J."/>
            <person name="Schwessinger B."/>
            <person name="Dodds P.N."/>
            <person name="Figueroa M."/>
        </authorList>
    </citation>
    <scope>NUCLEOTIDE SEQUENCE [LARGE SCALE GENOMIC DNA]</scope>
    <source>
        <strain evidence="1">21-0</strain>
    </source>
</reference>
<dbReference type="Proteomes" id="UP000324748">
    <property type="component" value="Unassembled WGS sequence"/>
</dbReference>
<protein>
    <submittedName>
        <fullName evidence="1">Uncharacterized protein</fullName>
    </submittedName>
</protein>
<sequence>MTSPPSPYIKSEYNISTTPELFASSASLDSPPSLPPLPKPSLSDFIAVTALPD</sequence>